<keyword evidence="1 3" id="KW-0378">Hydrolase</keyword>
<dbReference type="OrthoDB" id="9785847at2"/>
<dbReference type="SUPFAM" id="SSF53474">
    <property type="entry name" value="alpha/beta-Hydrolases"/>
    <property type="match status" value="1"/>
</dbReference>
<keyword evidence="4" id="KW-1185">Reference proteome</keyword>
<protein>
    <submittedName>
        <fullName evidence="3">Alpha/beta hydrolase</fullName>
    </submittedName>
</protein>
<reference evidence="3 4" key="1">
    <citation type="submission" date="2016-07" db="EMBL/GenBank/DDBJ databases">
        <title>Draft genome sequence of Prauserella muralis DSM 45305, isolated from a mould-covered wall in an indoor environment.</title>
        <authorList>
            <person name="Ruckert C."/>
            <person name="Albersmeier A."/>
            <person name="Jiang C.-L."/>
            <person name="Jiang Y."/>
            <person name="Kalinowski J."/>
            <person name="Schneider O."/>
            <person name="Winkler A."/>
            <person name="Zotchev S.B."/>
        </authorList>
    </citation>
    <scope>NUCLEOTIDE SEQUENCE [LARGE SCALE GENOMIC DNA]</scope>
    <source>
        <strain evidence="3 4">DSM 45305</strain>
    </source>
</reference>
<evidence type="ECO:0000259" key="2">
    <source>
        <dbReference type="Pfam" id="PF00561"/>
    </source>
</evidence>
<dbReference type="PANTHER" id="PTHR43798">
    <property type="entry name" value="MONOACYLGLYCEROL LIPASE"/>
    <property type="match status" value="1"/>
</dbReference>
<comment type="caution">
    <text evidence="3">The sequence shown here is derived from an EMBL/GenBank/DDBJ whole genome shotgun (WGS) entry which is preliminary data.</text>
</comment>
<dbReference type="Gene3D" id="3.40.50.1820">
    <property type="entry name" value="alpha/beta hydrolase"/>
    <property type="match status" value="1"/>
</dbReference>
<evidence type="ECO:0000256" key="1">
    <source>
        <dbReference type="ARBA" id="ARBA00022801"/>
    </source>
</evidence>
<dbReference type="GO" id="GO:0016020">
    <property type="term" value="C:membrane"/>
    <property type="evidence" value="ECO:0007669"/>
    <property type="project" value="TreeGrafter"/>
</dbReference>
<dbReference type="EMBL" id="MASW01000004">
    <property type="protein sequence ID" value="PXY24653.1"/>
    <property type="molecule type" value="Genomic_DNA"/>
</dbReference>
<sequence length="294" mass="32239">MPYALTDDEVRLYYEEAGTGPAIVFLHEFAGDHRSWEPQLRHFSRTHRCLVYAARGFPPSDVPARPESYSQERAVADVLAVLDAAQVEQAILVGNSMGGFGALHCALRHPERVRGAVVAGCGYGAHPDTEHTFRAESETIAAAFEQEGSAGMARWYGVGPARVQYEAKDPRGHAEHVRILAEHDPVGAALTMRGVQKQRPSLYALRDELARCAPPVLLIAGDEDDGVLETNLMLKRTIPRCGLAVLPRSGHVTNLEEPELFNRLVERFCTAVDHGTWRERDPRACGASTTGARP</sequence>
<dbReference type="Proteomes" id="UP000249915">
    <property type="component" value="Unassembled WGS sequence"/>
</dbReference>
<dbReference type="GO" id="GO:0016787">
    <property type="term" value="F:hydrolase activity"/>
    <property type="evidence" value="ECO:0007669"/>
    <property type="project" value="UniProtKB-KW"/>
</dbReference>
<dbReference type="InterPro" id="IPR029058">
    <property type="entry name" value="AB_hydrolase_fold"/>
</dbReference>
<evidence type="ECO:0000313" key="4">
    <source>
        <dbReference type="Proteomes" id="UP000249915"/>
    </source>
</evidence>
<gene>
    <name evidence="3" type="ORF">BAY60_19260</name>
</gene>
<dbReference type="PANTHER" id="PTHR43798:SF31">
    <property type="entry name" value="AB HYDROLASE SUPERFAMILY PROTEIN YCLE"/>
    <property type="match status" value="1"/>
</dbReference>
<evidence type="ECO:0000313" key="3">
    <source>
        <dbReference type="EMBL" id="PXY24653.1"/>
    </source>
</evidence>
<dbReference type="AlphaFoldDB" id="A0A2V4ATR9"/>
<organism evidence="3 4">
    <name type="scientific">Prauserella muralis</name>
    <dbReference type="NCBI Taxonomy" id="588067"/>
    <lineage>
        <taxon>Bacteria</taxon>
        <taxon>Bacillati</taxon>
        <taxon>Actinomycetota</taxon>
        <taxon>Actinomycetes</taxon>
        <taxon>Pseudonocardiales</taxon>
        <taxon>Pseudonocardiaceae</taxon>
        <taxon>Prauserella</taxon>
    </lineage>
</organism>
<dbReference type="InterPro" id="IPR050266">
    <property type="entry name" value="AB_hydrolase_sf"/>
</dbReference>
<dbReference type="InterPro" id="IPR000073">
    <property type="entry name" value="AB_hydrolase_1"/>
</dbReference>
<accession>A0A2V4ATR9</accession>
<proteinExistence type="predicted"/>
<dbReference type="Pfam" id="PF00561">
    <property type="entry name" value="Abhydrolase_1"/>
    <property type="match status" value="1"/>
</dbReference>
<feature type="domain" description="AB hydrolase-1" evidence="2">
    <location>
        <begin position="21"/>
        <end position="145"/>
    </location>
</feature>
<dbReference type="RefSeq" id="WP_112282633.1">
    <property type="nucleotide sequence ID" value="NZ_MASW01000004.1"/>
</dbReference>
<name>A0A2V4ATR9_9PSEU</name>